<dbReference type="SMART" id="SM00724">
    <property type="entry name" value="TLC"/>
    <property type="match status" value="1"/>
</dbReference>
<dbReference type="GO" id="GO:0016020">
    <property type="term" value="C:membrane"/>
    <property type="evidence" value="ECO:0007669"/>
    <property type="project" value="UniProtKB-SubCell"/>
</dbReference>
<dbReference type="GeneID" id="37025477"/>
<dbReference type="AlphaFoldDB" id="A0A316US55"/>
<feature type="domain" description="TLC" evidence="9">
    <location>
        <begin position="268"/>
        <end position="498"/>
    </location>
</feature>
<evidence type="ECO:0000256" key="2">
    <source>
        <dbReference type="ARBA" id="ARBA00009808"/>
    </source>
</evidence>
<dbReference type="Proteomes" id="UP000245884">
    <property type="component" value="Unassembled WGS sequence"/>
</dbReference>
<feature type="transmembrane region" description="Helical" evidence="8">
    <location>
        <begin position="469"/>
        <end position="490"/>
    </location>
</feature>
<dbReference type="RefSeq" id="XP_025362220.1">
    <property type="nucleotide sequence ID" value="XM_025503654.1"/>
</dbReference>
<keyword evidence="5 6" id="KW-0472">Membrane</keyword>
<dbReference type="InterPro" id="IPR016439">
    <property type="entry name" value="Lag1/Lac1-like"/>
</dbReference>
<feature type="transmembrane region" description="Helical" evidence="8">
    <location>
        <begin position="318"/>
        <end position="334"/>
    </location>
</feature>
<feature type="compositionally biased region" description="Basic residues" evidence="7">
    <location>
        <begin position="596"/>
        <end position="605"/>
    </location>
</feature>
<feature type="transmembrane region" description="Helical" evidence="8">
    <location>
        <begin position="400"/>
        <end position="420"/>
    </location>
</feature>
<feature type="compositionally biased region" description="Basic residues" evidence="7">
    <location>
        <begin position="39"/>
        <end position="48"/>
    </location>
</feature>
<dbReference type="STRING" id="1569628.A0A316US55"/>
<dbReference type="OrthoDB" id="537032at2759"/>
<dbReference type="EMBL" id="KZ819667">
    <property type="protein sequence ID" value="PWN27608.1"/>
    <property type="molecule type" value="Genomic_DNA"/>
</dbReference>
<feature type="region of interest" description="Disordered" evidence="7">
    <location>
        <begin position="501"/>
        <end position="605"/>
    </location>
</feature>
<dbReference type="InterPro" id="IPR006634">
    <property type="entry name" value="TLC-dom"/>
</dbReference>
<feature type="compositionally biased region" description="Low complexity" evidence="7">
    <location>
        <begin position="8"/>
        <end position="36"/>
    </location>
</feature>
<evidence type="ECO:0000313" key="11">
    <source>
        <dbReference type="Proteomes" id="UP000245884"/>
    </source>
</evidence>
<feature type="compositionally biased region" description="Gly residues" evidence="7">
    <location>
        <begin position="586"/>
        <end position="595"/>
    </location>
</feature>
<evidence type="ECO:0000256" key="7">
    <source>
        <dbReference type="SAM" id="MobiDB-lite"/>
    </source>
</evidence>
<dbReference type="PROSITE" id="PS50922">
    <property type="entry name" value="TLC"/>
    <property type="match status" value="1"/>
</dbReference>
<feature type="compositionally biased region" description="Low complexity" evidence="7">
    <location>
        <begin position="549"/>
        <end position="577"/>
    </location>
</feature>
<dbReference type="GO" id="GO:0050291">
    <property type="term" value="F:sphingosine N-acyltransferase activity"/>
    <property type="evidence" value="ECO:0007669"/>
    <property type="project" value="InterPro"/>
</dbReference>
<evidence type="ECO:0000259" key="9">
    <source>
        <dbReference type="PROSITE" id="PS50922"/>
    </source>
</evidence>
<keyword evidence="4 8" id="KW-1133">Transmembrane helix</keyword>
<organism evidence="10 11">
    <name type="scientific">Jaminaea rosea</name>
    <dbReference type="NCBI Taxonomy" id="1569628"/>
    <lineage>
        <taxon>Eukaryota</taxon>
        <taxon>Fungi</taxon>
        <taxon>Dikarya</taxon>
        <taxon>Basidiomycota</taxon>
        <taxon>Ustilaginomycotina</taxon>
        <taxon>Exobasidiomycetes</taxon>
        <taxon>Microstromatales</taxon>
        <taxon>Microstromatales incertae sedis</taxon>
        <taxon>Jaminaea</taxon>
    </lineage>
</organism>
<comment type="subcellular location">
    <subcellularLocation>
        <location evidence="1">Membrane</location>
        <topology evidence="1">Multi-pass membrane protein</topology>
    </subcellularLocation>
</comment>
<feature type="transmembrane region" description="Helical" evidence="8">
    <location>
        <begin position="213"/>
        <end position="235"/>
    </location>
</feature>
<gene>
    <name evidence="10" type="ORF">BDZ90DRAFT_167033</name>
</gene>
<feature type="compositionally biased region" description="Basic and acidic residues" evidence="7">
    <location>
        <begin position="519"/>
        <end position="530"/>
    </location>
</feature>
<evidence type="ECO:0000256" key="1">
    <source>
        <dbReference type="ARBA" id="ARBA00004141"/>
    </source>
</evidence>
<evidence type="ECO:0000256" key="6">
    <source>
        <dbReference type="PROSITE-ProRule" id="PRU00205"/>
    </source>
</evidence>
<sequence length="605" mass="65861">MAKGSRSKGQAAKAQHQNQQQHGPRSSSSSSSSPSSWEHRKRGPRRRKASEVSLDRQLEWPLYTLAALLVCHALSGTGSLSLAHLSAHLPYSIQKLLPTWARTLPNLAPFASDVPNASHDLKSFFFGSGGGSAAWLEGQAGPFRSEAAGFGHPLTALHTFTKACLGLSYAVRPASSSSSAAAQELPLGHPAPEPWAWLVGQPDTLYSKGAKDVLYVLTWILVWTALRAAVIRYMLVPLGTRWVTRPRPQPGKAHPSLRDRKLWHKSVTRFAEQGWAVVFYIASWSLGLHIAHQSSYWLNPSGFWQGHPHLELEGIVKFYYLTQCAYWFHMLIVINVEARRKDHWQMFSHHIITIALLVGSYRAHFTRVGNAVLCLMDPSDILLSLAKCLRYVGMQTLCDVAFGVFMLSWIVTRHVLYCVLLWSSIKTIPRHLFALATAGADPAMVRIDWSRGLPGLVEQFYDEALPANAALVALLVALQVILLLWFAMIVRVAYKVITGSGASDTRSSGEELSDEDEREVSRQEEKEAAARRRVGGGEKGSSKPVAANSSPQQSTPTATAAAAAAASATPRAAAVQPFARSETNGTAGGGGAGGGGKKRSGKKRK</sequence>
<dbReference type="PANTHER" id="PTHR12560:SF0">
    <property type="entry name" value="LD18904P"/>
    <property type="match status" value="1"/>
</dbReference>
<dbReference type="GO" id="GO:0046513">
    <property type="term" value="P:ceramide biosynthetic process"/>
    <property type="evidence" value="ECO:0007669"/>
    <property type="project" value="InterPro"/>
</dbReference>
<proteinExistence type="inferred from homology"/>
<evidence type="ECO:0000256" key="3">
    <source>
        <dbReference type="ARBA" id="ARBA00022692"/>
    </source>
</evidence>
<feature type="region of interest" description="Disordered" evidence="7">
    <location>
        <begin position="1"/>
        <end position="51"/>
    </location>
</feature>
<accession>A0A316US55</accession>
<evidence type="ECO:0000256" key="5">
    <source>
        <dbReference type="ARBA" id="ARBA00023136"/>
    </source>
</evidence>
<keyword evidence="3 6" id="KW-0812">Transmembrane</keyword>
<comment type="similarity">
    <text evidence="2">Belongs to the sphingosine N-acyltransferase family.</text>
</comment>
<keyword evidence="11" id="KW-1185">Reference proteome</keyword>
<evidence type="ECO:0000256" key="8">
    <source>
        <dbReference type="SAM" id="Phobius"/>
    </source>
</evidence>
<dbReference type="PANTHER" id="PTHR12560">
    <property type="entry name" value="LONGEVITY ASSURANCE FACTOR 1 LAG1"/>
    <property type="match status" value="1"/>
</dbReference>
<name>A0A316US55_9BASI</name>
<dbReference type="Pfam" id="PF03798">
    <property type="entry name" value="TRAM_LAG1_CLN8"/>
    <property type="match status" value="1"/>
</dbReference>
<reference evidence="10 11" key="1">
    <citation type="journal article" date="2018" name="Mol. Biol. Evol.">
        <title>Broad Genomic Sampling Reveals a Smut Pathogenic Ancestry of the Fungal Clade Ustilaginomycotina.</title>
        <authorList>
            <person name="Kijpornyongpan T."/>
            <person name="Mondo S.J."/>
            <person name="Barry K."/>
            <person name="Sandor L."/>
            <person name="Lee J."/>
            <person name="Lipzen A."/>
            <person name="Pangilinan J."/>
            <person name="LaButti K."/>
            <person name="Hainaut M."/>
            <person name="Henrissat B."/>
            <person name="Grigoriev I.V."/>
            <person name="Spatafora J.W."/>
            <person name="Aime M.C."/>
        </authorList>
    </citation>
    <scope>NUCLEOTIDE SEQUENCE [LARGE SCALE GENOMIC DNA]</scope>
    <source>
        <strain evidence="10 11">MCA 5214</strain>
    </source>
</reference>
<protein>
    <submittedName>
        <fullName evidence="10">LAG1-domain-containing protein</fullName>
    </submittedName>
</protein>
<evidence type="ECO:0000313" key="10">
    <source>
        <dbReference type="EMBL" id="PWN27608.1"/>
    </source>
</evidence>
<evidence type="ECO:0000256" key="4">
    <source>
        <dbReference type="ARBA" id="ARBA00022989"/>
    </source>
</evidence>